<evidence type="ECO:0000313" key="2">
    <source>
        <dbReference type="EMBL" id="MFC4983215.1"/>
    </source>
</evidence>
<dbReference type="Proteomes" id="UP001595908">
    <property type="component" value="Unassembled WGS sequence"/>
</dbReference>
<keyword evidence="3" id="KW-1185">Reference proteome</keyword>
<dbReference type="PROSITE" id="PS51257">
    <property type="entry name" value="PROKAR_LIPOPROTEIN"/>
    <property type="match status" value="1"/>
</dbReference>
<dbReference type="PANTHER" id="PTHR43649">
    <property type="entry name" value="ARABINOSE-BINDING PROTEIN-RELATED"/>
    <property type="match status" value="1"/>
</dbReference>
<dbReference type="GeneID" id="31235610"/>
<name>A0ABV9VGY4_STRAZ</name>
<dbReference type="RefSeq" id="WP_033303459.1">
    <property type="nucleotide sequence ID" value="NZ_JBHSJE010000014.1"/>
</dbReference>
<gene>
    <name evidence="2" type="ORF">ACFPL4_33605</name>
</gene>
<feature type="chain" id="PRO_5046438821" evidence="1">
    <location>
        <begin position="28"/>
        <end position="433"/>
    </location>
</feature>
<organism evidence="2 3">
    <name type="scientific">Streptomyces atroolivaceus</name>
    <dbReference type="NCBI Taxonomy" id="66869"/>
    <lineage>
        <taxon>Bacteria</taxon>
        <taxon>Bacillati</taxon>
        <taxon>Actinomycetota</taxon>
        <taxon>Actinomycetes</taxon>
        <taxon>Kitasatosporales</taxon>
        <taxon>Streptomycetaceae</taxon>
        <taxon>Streptomyces</taxon>
    </lineage>
</organism>
<feature type="signal peptide" evidence="1">
    <location>
        <begin position="1"/>
        <end position="27"/>
    </location>
</feature>
<dbReference type="Gene3D" id="3.40.190.10">
    <property type="entry name" value="Periplasmic binding protein-like II"/>
    <property type="match status" value="2"/>
</dbReference>
<sequence length="433" mass="46797">MTGRIPRPGRWSVLAAAAFTLAGTLTACSSSPDEVGSDAKQTIRFVWWGNEDRAAATEKVVKRFEKEHPNIKVQTEFSGYPAYVQKLTTQIAGGNAPDLLQLDRPTFGEYQQKRQLAELTPYVGKTLKTDGISDSLLAGGEADGKQFAMPAGLTTQLFVYDKDLYEKAGVTVPEDGWTWKQFATDMAKVQAESGRAGTTDFGWAIDWFESWLHQNGKQLYTSDRKLGFTEDDLEQYWSMLASMRQKKGVTAAEDTTKMDGSAQNSALVAKESGSEIAYDSSVTSYVSTYQGKLGYAPLPSDSKTESGMAALPPVYYGIAKTSSHKEAAALLLNFILNDSEAGKVLGTTRGTPPNSEVAASVCASATGADKETCDFQSKVKDRLSPSDTWLWPSGSSAVKTDFQRVYDDVIFGKSSASAGAAKVVENAKQSLGQ</sequence>
<reference evidence="3" key="1">
    <citation type="journal article" date="2019" name="Int. J. Syst. Evol. Microbiol.">
        <title>The Global Catalogue of Microorganisms (GCM) 10K type strain sequencing project: providing services to taxonomists for standard genome sequencing and annotation.</title>
        <authorList>
            <consortium name="The Broad Institute Genomics Platform"/>
            <consortium name="The Broad Institute Genome Sequencing Center for Infectious Disease"/>
            <person name="Wu L."/>
            <person name="Ma J."/>
        </authorList>
    </citation>
    <scope>NUCLEOTIDE SEQUENCE [LARGE SCALE GENOMIC DNA]</scope>
    <source>
        <strain evidence="3">ICMP 257</strain>
    </source>
</reference>
<proteinExistence type="predicted"/>
<comment type="caution">
    <text evidence="2">The sequence shown here is derived from an EMBL/GenBank/DDBJ whole genome shotgun (WGS) entry which is preliminary data.</text>
</comment>
<accession>A0ABV9VGY4</accession>
<keyword evidence="1" id="KW-0732">Signal</keyword>
<dbReference type="InterPro" id="IPR006059">
    <property type="entry name" value="SBP"/>
</dbReference>
<dbReference type="PANTHER" id="PTHR43649:SF12">
    <property type="entry name" value="DIACETYLCHITOBIOSE BINDING PROTEIN DASA"/>
    <property type="match status" value="1"/>
</dbReference>
<evidence type="ECO:0000313" key="3">
    <source>
        <dbReference type="Proteomes" id="UP001595908"/>
    </source>
</evidence>
<dbReference type="Pfam" id="PF01547">
    <property type="entry name" value="SBP_bac_1"/>
    <property type="match status" value="1"/>
</dbReference>
<protein>
    <submittedName>
        <fullName evidence="2">ABC transporter substrate-binding protein</fullName>
    </submittedName>
</protein>
<evidence type="ECO:0000256" key="1">
    <source>
        <dbReference type="SAM" id="SignalP"/>
    </source>
</evidence>
<dbReference type="InterPro" id="IPR050490">
    <property type="entry name" value="Bact_solute-bd_prot1"/>
</dbReference>
<dbReference type="EMBL" id="JBHSJE010000014">
    <property type="protein sequence ID" value="MFC4983215.1"/>
    <property type="molecule type" value="Genomic_DNA"/>
</dbReference>
<dbReference type="SUPFAM" id="SSF53850">
    <property type="entry name" value="Periplasmic binding protein-like II"/>
    <property type="match status" value="1"/>
</dbReference>